<proteinExistence type="predicted"/>
<gene>
    <name evidence="1" type="primary">yhgE_3</name>
    <name evidence="1" type="ORF">NCTC8500_00205</name>
</gene>
<dbReference type="EMBL" id="UGFG01000001">
    <property type="protein sequence ID" value="STM36511.1"/>
    <property type="molecule type" value="Genomic_DNA"/>
</dbReference>
<organism evidence="1 2">
    <name type="scientific">Escherichia coli</name>
    <dbReference type="NCBI Taxonomy" id="562"/>
    <lineage>
        <taxon>Bacteria</taxon>
        <taxon>Pseudomonadati</taxon>
        <taxon>Pseudomonadota</taxon>
        <taxon>Gammaproteobacteria</taxon>
        <taxon>Enterobacterales</taxon>
        <taxon>Enterobacteriaceae</taxon>
        <taxon>Escherichia</taxon>
    </lineage>
</organism>
<protein>
    <submittedName>
        <fullName evidence="1">Inner membrane protein</fullName>
    </submittedName>
</protein>
<reference evidence="1 2" key="1">
    <citation type="submission" date="2018-06" db="EMBL/GenBank/DDBJ databases">
        <authorList>
            <consortium name="Pathogen Informatics"/>
            <person name="Doyle S."/>
        </authorList>
    </citation>
    <scope>NUCLEOTIDE SEQUENCE [LARGE SCALE GENOMIC DNA]</scope>
    <source>
        <strain evidence="1 2">NCTC8500</strain>
    </source>
</reference>
<name>A0A377DL68_ECOLX</name>
<dbReference type="AlphaFoldDB" id="A0A377DL68"/>
<evidence type="ECO:0000313" key="1">
    <source>
        <dbReference type="EMBL" id="STM36511.1"/>
    </source>
</evidence>
<sequence length="96" mass="10903">MMTCIEKDACVLVEQDLNSDGQAERILFAFNDDRVIVYGFDSDRKEWDALDMSLLPNEITKEKLLTAAKDGKLGTKPKAWRDLVVDGERLNVNLNE</sequence>
<evidence type="ECO:0000313" key="2">
    <source>
        <dbReference type="Proteomes" id="UP000254429"/>
    </source>
</evidence>
<dbReference type="Proteomes" id="UP000254429">
    <property type="component" value="Unassembled WGS sequence"/>
</dbReference>
<accession>A0A377DL68</accession>